<sequence>MNVNDREIITQIMDAYRNGTLDWANVPAFQAIIRQEIRKALTDSHFQAQQQTQLKNDHTWYHLEIERAIEKTAEQVNTEQIKQTVEKDIAEQQHKLSLQLLNNMNMQAKLEKQQKLWIPVLLTVLPTMAFLLISFCAIWFIFIR</sequence>
<organism evidence="2">
    <name type="scientific">Lactiplantibacillus plantarum</name>
    <name type="common">Lactobacillus plantarum</name>
    <dbReference type="NCBI Taxonomy" id="1590"/>
    <lineage>
        <taxon>Bacteria</taxon>
        <taxon>Bacillati</taxon>
        <taxon>Bacillota</taxon>
        <taxon>Bacilli</taxon>
        <taxon>Lactobacillales</taxon>
        <taxon>Lactobacillaceae</taxon>
        <taxon>Lactiplantibacillus</taxon>
    </lineage>
</organism>
<reference evidence="2" key="2">
    <citation type="journal article" date="2016" name="FEBS Lett.">
        <title>Bacteriocin ASM1 is an O/S-diglycosylated, plasmid-encoded orthologue of glycocin F.</title>
        <authorList>
            <person name="Man P."/>
            <person name="Main P."/>
            <person name="Hata T."/>
            <person name="Loo T.S."/>
            <person name="Havlicek V."/>
            <person name="Patchett M.L."/>
            <person name="Norris G.E."/>
        </authorList>
    </citation>
    <scope>NUCLEOTIDE SEQUENCE</scope>
    <source>
        <strain evidence="2">A-1</strain>
        <plasmid evidence="2">pA1_ASM1</plasmid>
    </source>
</reference>
<dbReference type="EMBL" id="KU896918">
    <property type="protein sequence ID" value="AOF43529.1"/>
    <property type="molecule type" value="Genomic_DNA"/>
</dbReference>
<geneLocation type="plasmid" evidence="2">
    <name>pA1_ASM1</name>
</geneLocation>
<protein>
    <submittedName>
        <fullName evidence="2">Putative mobilization protein</fullName>
    </submittedName>
</protein>
<keyword evidence="1" id="KW-1133">Transmembrane helix</keyword>
<keyword evidence="1" id="KW-0472">Membrane</keyword>
<keyword evidence="2" id="KW-0614">Plasmid</keyword>
<proteinExistence type="predicted"/>
<keyword evidence="1" id="KW-0812">Transmembrane</keyword>
<feature type="transmembrane region" description="Helical" evidence="1">
    <location>
        <begin position="116"/>
        <end position="142"/>
    </location>
</feature>
<name>A0A1B3IR37_LACPN</name>
<reference evidence="2" key="1">
    <citation type="journal article" date="2010" name="Int. J. Food Microbiol.">
        <title>Isolation and characterization of plantaricin ASM1: a new bacteriocin produced by Lactobacillus plantarum A-1.</title>
        <authorList>
            <person name="Hata T."/>
            <person name="Tanaka R."/>
            <person name="Ohmomo S."/>
        </authorList>
    </citation>
    <scope>NUCLEOTIDE SEQUENCE</scope>
    <source>
        <strain evidence="2">A-1</strain>
        <plasmid evidence="2">pA1_ASM1</plasmid>
    </source>
</reference>
<dbReference type="AlphaFoldDB" id="A0A1B3IR37"/>
<evidence type="ECO:0000313" key="2">
    <source>
        <dbReference type="EMBL" id="AOF43529.1"/>
    </source>
</evidence>
<accession>A0A1B3IR37</accession>
<gene>
    <name evidence="2" type="primary">mobB</name>
</gene>
<evidence type="ECO:0000256" key="1">
    <source>
        <dbReference type="SAM" id="Phobius"/>
    </source>
</evidence>